<evidence type="ECO:0000313" key="3">
    <source>
        <dbReference type="Proteomes" id="UP001320715"/>
    </source>
</evidence>
<gene>
    <name evidence="2" type="ORF">GTW23_10065</name>
</gene>
<feature type="transmembrane region" description="Helical" evidence="1">
    <location>
        <begin position="32"/>
        <end position="51"/>
    </location>
</feature>
<dbReference type="Pfam" id="PF07277">
    <property type="entry name" value="SapC"/>
    <property type="match status" value="1"/>
</dbReference>
<keyword evidence="1" id="KW-0812">Transmembrane</keyword>
<keyword evidence="1" id="KW-0472">Membrane</keyword>
<name>A0ABT1CQQ5_9HYPH</name>
<reference evidence="2 3" key="1">
    <citation type="submission" date="2020-01" db="EMBL/GenBank/DDBJ databases">
        <title>Genomes of bacteria type strains.</title>
        <authorList>
            <person name="Chen J."/>
            <person name="Zhu S."/>
            <person name="Yang J."/>
        </authorList>
    </citation>
    <scope>NUCLEOTIDE SEQUENCE [LARGE SCALE GENOMIC DNA]</scope>
    <source>
        <strain evidence="2 3">DSM 16655</strain>
    </source>
</reference>
<protein>
    <submittedName>
        <fullName evidence="2">SapC family protein</fullName>
    </submittedName>
</protein>
<keyword evidence="1" id="KW-1133">Transmembrane helix</keyword>
<comment type="caution">
    <text evidence="2">The sequence shown here is derived from an EMBL/GenBank/DDBJ whole genome shotgun (WGS) entry which is preliminary data.</text>
</comment>
<proteinExistence type="predicted"/>
<accession>A0ABT1CQQ5</accession>
<dbReference type="EMBL" id="JAAAML010000002">
    <property type="protein sequence ID" value="MCO6408517.1"/>
    <property type="molecule type" value="Genomic_DNA"/>
</dbReference>
<dbReference type="InterPro" id="IPR010836">
    <property type="entry name" value="SapC"/>
</dbReference>
<evidence type="ECO:0000256" key="1">
    <source>
        <dbReference type="SAM" id="Phobius"/>
    </source>
</evidence>
<dbReference type="RefSeq" id="WP_252915651.1">
    <property type="nucleotide sequence ID" value="NZ_JAAAML010000002.1"/>
</dbReference>
<evidence type="ECO:0000313" key="2">
    <source>
        <dbReference type="EMBL" id="MCO6408517.1"/>
    </source>
</evidence>
<dbReference type="Proteomes" id="UP001320715">
    <property type="component" value="Unassembled WGS sequence"/>
</dbReference>
<keyword evidence="3" id="KW-1185">Reference proteome</keyword>
<sequence length="253" mass="28115">MADSKTTEQTALPMFYNQPEAVSLERHSKKGLAQAAGFGFAAGAMVIPLMAPEMPAAMRSYPIVFSGPDFMPMMITGIRDGENLFVGARGNWAEPHYVPAYVRRYPFILAGDETADRLSLCVENDPERLVTLNTRTRKTAKPLFEDGEQAEAVKNALSFCEQYQGMFIKTRQIMKLIADSGLLAERTSKITLSEGETFNLTGFHLIDEARLQAMSDADFIKLRKADALTVIYSHLASMNSWNSLLYQARQQAA</sequence>
<organism evidence="2 3">
    <name type="scientific">Hoeflea alexandrii</name>
    <dbReference type="NCBI Taxonomy" id="288436"/>
    <lineage>
        <taxon>Bacteria</taxon>
        <taxon>Pseudomonadati</taxon>
        <taxon>Pseudomonadota</taxon>
        <taxon>Alphaproteobacteria</taxon>
        <taxon>Hyphomicrobiales</taxon>
        <taxon>Rhizobiaceae</taxon>
        <taxon>Hoeflea</taxon>
    </lineage>
</organism>